<comment type="caution">
    <text evidence="2">The sequence shown here is derived from an EMBL/GenBank/DDBJ whole genome shotgun (WGS) entry which is preliminary data.</text>
</comment>
<dbReference type="CDD" id="cd00146">
    <property type="entry name" value="PKD"/>
    <property type="match status" value="1"/>
</dbReference>
<dbReference type="eggNOG" id="COG1520">
    <property type="taxonomic scope" value="Bacteria"/>
</dbReference>
<protein>
    <submittedName>
        <fullName evidence="2">PKD domain protein</fullName>
    </submittedName>
</protein>
<dbReference type="SUPFAM" id="SSF50998">
    <property type="entry name" value="Quinoprotein alcohol dehydrogenase-like"/>
    <property type="match status" value="1"/>
</dbReference>
<name>A1ZR09_MICM2</name>
<dbReference type="PROSITE" id="PS50093">
    <property type="entry name" value="PKD"/>
    <property type="match status" value="1"/>
</dbReference>
<dbReference type="Pfam" id="PF18911">
    <property type="entry name" value="PKD_4"/>
    <property type="match status" value="1"/>
</dbReference>
<evidence type="ECO:0000259" key="1">
    <source>
        <dbReference type="PROSITE" id="PS50093"/>
    </source>
</evidence>
<dbReference type="Gene3D" id="2.60.40.10">
    <property type="entry name" value="Immunoglobulins"/>
    <property type="match status" value="1"/>
</dbReference>
<dbReference type="InterPro" id="IPR013783">
    <property type="entry name" value="Ig-like_fold"/>
</dbReference>
<proteinExistence type="predicted"/>
<dbReference type="EMBL" id="AAWS01000026">
    <property type="protein sequence ID" value="EAY27098.1"/>
    <property type="molecule type" value="Genomic_DNA"/>
</dbReference>
<dbReference type="Proteomes" id="UP000004095">
    <property type="component" value="Unassembled WGS sequence"/>
</dbReference>
<gene>
    <name evidence="2" type="ORF">M23134_08372</name>
</gene>
<dbReference type="InterPro" id="IPR000601">
    <property type="entry name" value="PKD_dom"/>
</dbReference>
<dbReference type="PANTHER" id="PTHR42754">
    <property type="entry name" value="ENDOGLUCANASE"/>
    <property type="match status" value="1"/>
</dbReference>
<keyword evidence="3" id="KW-1185">Reference proteome</keyword>
<dbReference type="PANTHER" id="PTHR42754:SF1">
    <property type="entry name" value="LIPOPROTEIN"/>
    <property type="match status" value="1"/>
</dbReference>
<dbReference type="InterPro" id="IPR035986">
    <property type="entry name" value="PKD_dom_sf"/>
</dbReference>
<feature type="domain" description="PKD" evidence="1">
    <location>
        <begin position="23"/>
        <end position="106"/>
    </location>
</feature>
<accession>A1ZR09</accession>
<dbReference type="SUPFAM" id="SSF49299">
    <property type="entry name" value="PKD domain"/>
    <property type="match status" value="1"/>
</dbReference>
<evidence type="ECO:0000313" key="3">
    <source>
        <dbReference type="Proteomes" id="UP000004095"/>
    </source>
</evidence>
<evidence type="ECO:0000313" key="2">
    <source>
        <dbReference type="EMBL" id="EAY27098.1"/>
    </source>
</evidence>
<reference evidence="2 3" key="1">
    <citation type="submission" date="2007-01" db="EMBL/GenBank/DDBJ databases">
        <authorList>
            <person name="Haygood M."/>
            <person name="Podell S."/>
            <person name="Anderson C."/>
            <person name="Hopkinson B."/>
            <person name="Roe K."/>
            <person name="Barbeau K."/>
            <person name="Gaasterland T."/>
            <person name="Ferriera S."/>
            <person name="Johnson J."/>
            <person name="Kravitz S."/>
            <person name="Beeson K."/>
            <person name="Sutton G."/>
            <person name="Rogers Y.-H."/>
            <person name="Friedman R."/>
            <person name="Frazier M."/>
            <person name="Venter J.C."/>
        </authorList>
    </citation>
    <scope>NUCLEOTIDE SEQUENCE [LARGE SCALE GENOMIC DNA]</scope>
    <source>
        <strain evidence="2 3">ATCC 23134</strain>
    </source>
</reference>
<organism evidence="2 3">
    <name type="scientific">Microscilla marina ATCC 23134</name>
    <dbReference type="NCBI Taxonomy" id="313606"/>
    <lineage>
        <taxon>Bacteria</taxon>
        <taxon>Pseudomonadati</taxon>
        <taxon>Bacteroidota</taxon>
        <taxon>Cytophagia</taxon>
        <taxon>Cytophagales</taxon>
        <taxon>Microscillaceae</taxon>
        <taxon>Microscilla</taxon>
    </lineage>
</organism>
<dbReference type="AlphaFoldDB" id="A1ZR09"/>
<sequence length="459" mass="50203">MFGGLLLGLIGCLQIQEIPFIELQSRFSFVQSTVQVGDTVKFAQNSTTVASQFFWDFGDNKTSTDASPLHTYDSIGNFTVKLITTKPDGITKDSSTQTIKVLPATETPKELATFGLASDDEVGFNFTPAIDNSGTILMAKKNVNVLQLRKIDNSGNELWVRDFNNLADGQVYGQRISPTNDSGFVVVGYIEDSPTENDAFVLKVNKDGELQWQKVVATELNESFNDVVDLNGNLVVVGSSQVVGGQSSIQFEVYDTQNGILLDKQEISSANWTVSSLELTQDGGFVVVGFEDDAPLIVKFDPSLKIQWNTTLSITGKAKAVTQSDNRDFIFVGETTDGDTTHAFVARVNQAGTLTWLKTMELSKESFSDVEEDSNKDIIVLGTHENILTSKDMIIAKYNAQGDLKQVKLIGGKEEDEGNKLAINPGNNHQLVLIGSTESFGTKNNRKDIFIVFLDSSLQ</sequence>
<dbReference type="InterPro" id="IPR011047">
    <property type="entry name" value="Quinoprotein_ADH-like_sf"/>
</dbReference>
<dbReference type="eggNOG" id="COG3291">
    <property type="taxonomic scope" value="Bacteria"/>
</dbReference>